<evidence type="ECO:0000313" key="7">
    <source>
        <dbReference type="Proteomes" id="UP000807306"/>
    </source>
</evidence>
<feature type="compositionally biased region" description="Polar residues" evidence="4">
    <location>
        <begin position="1"/>
        <end position="16"/>
    </location>
</feature>
<feature type="compositionally biased region" description="Low complexity" evidence="4">
    <location>
        <begin position="752"/>
        <end position="774"/>
    </location>
</feature>
<comment type="caution">
    <text evidence="6">The sequence shown here is derived from an EMBL/GenBank/DDBJ whole genome shotgun (WGS) entry which is preliminary data.</text>
</comment>
<dbReference type="InterPro" id="IPR019775">
    <property type="entry name" value="WD40_repeat_CS"/>
</dbReference>
<protein>
    <recommendedName>
        <fullName evidence="5">F-box domain-containing protein</fullName>
    </recommendedName>
</protein>
<organism evidence="6 7">
    <name type="scientific">Crepidotus variabilis</name>
    <dbReference type="NCBI Taxonomy" id="179855"/>
    <lineage>
        <taxon>Eukaryota</taxon>
        <taxon>Fungi</taxon>
        <taxon>Dikarya</taxon>
        <taxon>Basidiomycota</taxon>
        <taxon>Agaricomycotina</taxon>
        <taxon>Agaricomycetes</taxon>
        <taxon>Agaricomycetidae</taxon>
        <taxon>Agaricales</taxon>
        <taxon>Agaricineae</taxon>
        <taxon>Crepidotaceae</taxon>
        <taxon>Crepidotus</taxon>
    </lineage>
</organism>
<dbReference type="EMBL" id="MU157850">
    <property type="protein sequence ID" value="KAF9528811.1"/>
    <property type="molecule type" value="Genomic_DNA"/>
</dbReference>
<dbReference type="InterPro" id="IPR036322">
    <property type="entry name" value="WD40_repeat_dom_sf"/>
</dbReference>
<dbReference type="SUPFAM" id="SSF81383">
    <property type="entry name" value="F-box domain"/>
    <property type="match status" value="1"/>
</dbReference>
<keyword evidence="2" id="KW-0677">Repeat</keyword>
<dbReference type="PROSITE" id="PS50294">
    <property type="entry name" value="WD_REPEATS_REGION"/>
    <property type="match status" value="1"/>
</dbReference>
<dbReference type="OrthoDB" id="429520at2759"/>
<keyword evidence="1 3" id="KW-0853">WD repeat</keyword>
<evidence type="ECO:0000256" key="2">
    <source>
        <dbReference type="ARBA" id="ARBA00022737"/>
    </source>
</evidence>
<dbReference type="Gene3D" id="2.130.10.10">
    <property type="entry name" value="YVTN repeat-like/Quinoprotein amine dehydrogenase"/>
    <property type="match status" value="1"/>
</dbReference>
<accession>A0A9P6JQ37</accession>
<evidence type="ECO:0000256" key="4">
    <source>
        <dbReference type="SAM" id="MobiDB-lite"/>
    </source>
</evidence>
<dbReference type="InterPro" id="IPR001810">
    <property type="entry name" value="F-box_dom"/>
</dbReference>
<dbReference type="PROSITE" id="PS00678">
    <property type="entry name" value="WD_REPEATS_1"/>
    <property type="match status" value="1"/>
</dbReference>
<feature type="compositionally biased region" description="Basic and acidic residues" evidence="4">
    <location>
        <begin position="734"/>
        <end position="744"/>
    </location>
</feature>
<evidence type="ECO:0000259" key="5">
    <source>
        <dbReference type="PROSITE" id="PS50181"/>
    </source>
</evidence>
<name>A0A9P6JQ37_9AGAR</name>
<feature type="region of interest" description="Disordered" evidence="4">
    <location>
        <begin position="1"/>
        <end position="28"/>
    </location>
</feature>
<sequence length="983" mass="106553">MLNKPTQSSSSDAQLQNSNSNFSKKSQHGIQHHNHDSLLIRRPILVDVPAETLTSITAHLDPPTLLILGGVNKYLNHHIKDDNTWRRAFANQFLGIGPESDLIDEKMLLFRRTERSWRHEFILRFRLRRRWERSRSVTTSHIPVNHLVHGMHLMPSHGLLTASLEYGVVARSLPLTGKILSGFLDASGSRAGLGIGNPNAEFTPNISTYNMASEGGIAKVVWGSRVGDVLFLNAPRTMEGSGRRSATDSKVCNSLDAHEGAVLNASWIDANSGWAVTGGVDGRIKLWDAKTARCTWASEPILASLIPDHVLKVAGSATRTFVVGVVKSGNIHLWTGFDMMATNPTLTDPLPQEVIIPNPHRTSDQDYDPNASHLVISLHVDSSAGIPTILVAYENDPYFYRIWVDAYTKAVDITTYGEPYFGNLSIIVPFFGSFNHHHTGLVMAGDLLGCVNFYAWNTKHDSTSHNPSTTHQLVTPFRKLEVFQDGAAVTAIAWNGFILACGSVLGSTIVFDGTTLERLRLFPSPMGTFRPGRGPLAQLSAAAEAATAQVGQNDLAQILQQELHRQQREWEKVRQIVLGQDKDVIFVGVGDKVMAWKAGPISKYASGKHGGVRGRNTSGVLPRKQHISTSRYFAQKEIDKAIFESHDILLDQATSFTRQNHSHSTAEAQRTGLASLGLNEVEALEYVLMLSRDEATTPLRTEEDAFVGASGSQNQQQPTSVTEEGVFEIDHELASADGSVRNDRIAGPTGVSYSTSSGSASSSSSKSSITTSPSAGQHIPRAGSRSGSGIPRFSPSPTLLTNQKVQVSPPHRAEPMEAGLEWNEDDPSNDPDTDEAVGGTRLGLEDHYFPTLVEGSGSSGSERRKTEVPAKSAKKGKDKANAKETKSRKEIQSKAGVLDAAIARTHCIVTPPTTRASAWTTPFTKRMSTSPPTTLPHPSSAPPTRSAGPSTSVAGLAEADLDEDLRFALEMSLAEAMSRGDKA</sequence>
<dbReference type="InterPro" id="IPR015943">
    <property type="entry name" value="WD40/YVTN_repeat-like_dom_sf"/>
</dbReference>
<feature type="compositionally biased region" description="Polar residues" evidence="4">
    <location>
        <begin position="795"/>
        <end position="806"/>
    </location>
</feature>
<feature type="compositionally biased region" description="Basic and acidic residues" evidence="4">
    <location>
        <begin position="878"/>
        <end position="892"/>
    </location>
</feature>
<proteinExistence type="predicted"/>
<dbReference type="SMART" id="SM00320">
    <property type="entry name" value="WD40"/>
    <property type="match status" value="2"/>
</dbReference>
<feature type="region of interest" description="Disordered" evidence="4">
    <location>
        <begin position="734"/>
        <end position="893"/>
    </location>
</feature>
<feature type="compositionally biased region" description="Polar residues" evidence="4">
    <location>
        <begin position="918"/>
        <end position="927"/>
    </location>
</feature>
<dbReference type="Proteomes" id="UP000807306">
    <property type="component" value="Unassembled WGS sequence"/>
</dbReference>
<dbReference type="PROSITE" id="PS50181">
    <property type="entry name" value="FBOX"/>
    <property type="match status" value="1"/>
</dbReference>
<feature type="repeat" description="WD" evidence="3">
    <location>
        <begin position="255"/>
        <end position="297"/>
    </location>
</feature>
<feature type="domain" description="F-box" evidence="5">
    <location>
        <begin position="42"/>
        <end position="88"/>
    </location>
</feature>
<evidence type="ECO:0000256" key="1">
    <source>
        <dbReference type="ARBA" id="ARBA00022574"/>
    </source>
</evidence>
<feature type="region of interest" description="Disordered" evidence="4">
    <location>
        <begin position="918"/>
        <end position="957"/>
    </location>
</feature>
<dbReference type="InterPro" id="IPR001680">
    <property type="entry name" value="WD40_rpt"/>
</dbReference>
<dbReference type="PROSITE" id="PS50082">
    <property type="entry name" value="WD_REPEATS_2"/>
    <property type="match status" value="1"/>
</dbReference>
<dbReference type="AlphaFoldDB" id="A0A9P6JQ37"/>
<gene>
    <name evidence="6" type="ORF">CPB83DRAFT_299653</name>
</gene>
<keyword evidence="7" id="KW-1185">Reference proteome</keyword>
<reference evidence="6" key="1">
    <citation type="submission" date="2020-11" db="EMBL/GenBank/DDBJ databases">
        <authorList>
            <consortium name="DOE Joint Genome Institute"/>
            <person name="Ahrendt S."/>
            <person name="Riley R."/>
            <person name="Andreopoulos W."/>
            <person name="Labutti K."/>
            <person name="Pangilinan J."/>
            <person name="Ruiz-Duenas F.J."/>
            <person name="Barrasa J.M."/>
            <person name="Sanchez-Garcia M."/>
            <person name="Camarero S."/>
            <person name="Miyauchi S."/>
            <person name="Serrano A."/>
            <person name="Linde D."/>
            <person name="Babiker R."/>
            <person name="Drula E."/>
            <person name="Ayuso-Fernandez I."/>
            <person name="Pacheco R."/>
            <person name="Padilla G."/>
            <person name="Ferreira P."/>
            <person name="Barriuso J."/>
            <person name="Kellner H."/>
            <person name="Castanera R."/>
            <person name="Alfaro M."/>
            <person name="Ramirez L."/>
            <person name="Pisabarro A.G."/>
            <person name="Kuo A."/>
            <person name="Tritt A."/>
            <person name="Lipzen A."/>
            <person name="He G."/>
            <person name="Yan M."/>
            <person name="Ng V."/>
            <person name="Cullen D."/>
            <person name="Martin F."/>
            <person name="Rosso M.-N."/>
            <person name="Henrissat B."/>
            <person name="Hibbett D."/>
            <person name="Martinez A.T."/>
            <person name="Grigoriev I.V."/>
        </authorList>
    </citation>
    <scope>NUCLEOTIDE SEQUENCE</scope>
    <source>
        <strain evidence="6">CBS 506.95</strain>
    </source>
</reference>
<dbReference type="Gene3D" id="1.20.1280.50">
    <property type="match status" value="1"/>
</dbReference>
<feature type="compositionally biased region" description="Acidic residues" evidence="4">
    <location>
        <begin position="822"/>
        <end position="835"/>
    </location>
</feature>
<dbReference type="SUPFAM" id="SSF50978">
    <property type="entry name" value="WD40 repeat-like"/>
    <property type="match status" value="1"/>
</dbReference>
<evidence type="ECO:0000256" key="3">
    <source>
        <dbReference type="PROSITE-ProRule" id="PRU00221"/>
    </source>
</evidence>
<dbReference type="InterPro" id="IPR036047">
    <property type="entry name" value="F-box-like_dom_sf"/>
</dbReference>
<evidence type="ECO:0000313" key="6">
    <source>
        <dbReference type="EMBL" id="KAF9528811.1"/>
    </source>
</evidence>